<gene>
    <name evidence="5" type="ORF">AX774_g83</name>
</gene>
<feature type="domain" description="PCI" evidence="4">
    <location>
        <begin position="192"/>
        <end position="409"/>
    </location>
</feature>
<comment type="caution">
    <text evidence="5">The sequence shown here is derived from an EMBL/GenBank/DDBJ whole genome shotgun (WGS) entry which is preliminary data.</text>
</comment>
<accession>A0A1R1PZI5</accession>
<dbReference type="Gene3D" id="1.25.40.570">
    <property type="match status" value="2"/>
</dbReference>
<keyword evidence="1 5" id="KW-0647">Proteasome</keyword>
<dbReference type="Pfam" id="PF01399">
    <property type="entry name" value="PCI"/>
    <property type="match status" value="1"/>
</dbReference>
<organism evidence="5 6">
    <name type="scientific">Zancudomyces culisetae</name>
    <name type="common">Gut fungus</name>
    <name type="synonym">Smittium culisetae</name>
    <dbReference type="NCBI Taxonomy" id="1213189"/>
    <lineage>
        <taxon>Eukaryota</taxon>
        <taxon>Fungi</taxon>
        <taxon>Fungi incertae sedis</taxon>
        <taxon>Zoopagomycota</taxon>
        <taxon>Kickxellomycotina</taxon>
        <taxon>Harpellomycetes</taxon>
        <taxon>Harpellales</taxon>
        <taxon>Legeriomycetaceae</taxon>
        <taxon>Zancudomyces</taxon>
    </lineage>
</organism>
<protein>
    <submittedName>
        <fullName evidence="5">26S proteasome non-ATPase regulatory subunit 6</fullName>
    </submittedName>
</protein>
<keyword evidence="2" id="KW-0175">Coiled coil</keyword>
<dbReference type="OrthoDB" id="1452at2759"/>
<sequence length="437" mass="48972">MDENTSMEAISVPNLELAQHQSVLVNGPDELKLDAQQRLDQAITQRSLTGLYKQTCAKLNILPNPDQLAKMEAENARVISELDDKLARAKEELGELEQNNAKIEKAEYYAEICEFEQASACYNEVFNSSSVTLNQKLDITFGLLQLGFFSMNVSLVSKQFETAKQLVDKGGDWERRNRLKAYECIWWASQRDFDKASQLFLDCLSTFASPELMPFSEFVKIGCVSAALSLNRADLKKKVTAAPEVIEALSLIESEPEPTPTTNPTATAESKSGSTSTSTAAASASAATQAASQLTTGPSNTYISDLLSSLYDCQYSKLFYTLPKLEQQFLKPNRYLYKHRNFYIREMKIKAYSQLLQSYRSLTLTSMANSFGVTEEFIDRDLSKYIASGRLHCVIDKVAKIVETNRPDNKNAQFQSVIKKGDLLLNRIQKLSRVINI</sequence>
<evidence type="ECO:0000313" key="6">
    <source>
        <dbReference type="Proteomes" id="UP000188320"/>
    </source>
</evidence>
<dbReference type="InterPro" id="IPR019585">
    <property type="entry name" value="Rpn7/CSN1"/>
</dbReference>
<reference evidence="6" key="1">
    <citation type="submission" date="2017-01" db="EMBL/GenBank/DDBJ databases">
        <authorList>
            <person name="Wang Y."/>
            <person name="White M."/>
            <person name="Kvist S."/>
            <person name="Moncalvo J.-M."/>
        </authorList>
    </citation>
    <scope>NUCLEOTIDE SEQUENCE [LARGE SCALE GENOMIC DNA]</scope>
    <source>
        <strain evidence="6">COL-18-3</strain>
    </source>
</reference>
<dbReference type="InterPro" id="IPR000717">
    <property type="entry name" value="PCI_dom"/>
</dbReference>
<dbReference type="GO" id="GO:0005838">
    <property type="term" value="C:proteasome regulatory particle"/>
    <property type="evidence" value="ECO:0007669"/>
    <property type="project" value="TreeGrafter"/>
</dbReference>
<evidence type="ECO:0000256" key="3">
    <source>
        <dbReference type="SAM" id="MobiDB-lite"/>
    </source>
</evidence>
<dbReference type="SMART" id="SM00088">
    <property type="entry name" value="PINT"/>
    <property type="match status" value="1"/>
</dbReference>
<dbReference type="InterPro" id="IPR049549">
    <property type="entry name" value="RPN7_PSMD6_C"/>
</dbReference>
<dbReference type="EMBL" id="LSSK01000007">
    <property type="protein sequence ID" value="OMH86362.1"/>
    <property type="molecule type" value="Genomic_DNA"/>
</dbReference>
<name>A0A1R1PZI5_ZANCU</name>
<feature type="coiled-coil region" evidence="2">
    <location>
        <begin position="68"/>
        <end position="106"/>
    </location>
</feature>
<evidence type="ECO:0000256" key="2">
    <source>
        <dbReference type="SAM" id="Coils"/>
    </source>
</evidence>
<dbReference type="PROSITE" id="PS50250">
    <property type="entry name" value="PCI"/>
    <property type="match status" value="1"/>
</dbReference>
<dbReference type="Pfam" id="PF21154">
    <property type="entry name" value="RPN7_PSMD6_C"/>
    <property type="match status" value="1"/>
</dbReference>
<dbReference type="PANTHER" id="PTHR14145:SF1">
    <property type="entry name" value="26S PROTEASOME NON-ATPASE REGULATORY SUBUNIT 6"/>
    <property type="match status" value="1"/>
</dbReference>
<evidence type="ECO:0000313" key="5">
    <source>
        <dbReference type="EMBL" id="OMH86362.1"/>
    </source>
</evidence>
<evidence type="ECO:0000256" key="1">
    <source>
        <dbReference type="ARBA" id="ARBA00022942"/>
    </source>
</evidence>
<dbReference type="InterPro" id="IPR045135">
    <property type="entry name" value="Rpn7_N"/>
</dbReference>
<dbReference type="GO" id="GO:0043161">
    <property type="term" value="P:proteasome-mediated ubiquitin-dependent protein catabolic process"/>
    <property type="evidence" value="ECO:0007669"/>
    <property type="project" value="TreeGrafter"/>
</dbReference>
<dbReference type="PANTHER" id="PTHR14145">
    <property type="entry name" value="26S PROTESOME SUBUNIT 6"/>
    <property type="match status" value="1"/>
</dbReference>
<keyword evidence="6" id="KW-1185">Reference proteome</keyword>
<dbReference type="SUPFAM" id="SSF46785">
    <property type="entry name" value="Winged helix' DNA-binding domain"/>
    <property type="match status" value="1"/>
</dbReference>
<dbReference type="Proteomes" id="UP000188320">
    <property type="component" value="Unassembled WGS sequence"/>
</dbReference>
<feature type="region of interest" description="Disordered" evidence="3">
    <location>
        <begin position="252"/>
        <end position="279"/>
    </location>
</feature>
<feature type="compositionally biased region" description="Low complexity" evidence="3">
    <location>
        <begin position="260"/>
        <end position="279"/>
    </location>
</feature>
<evidence type="ECO:0000259" key="4">
    <source>
        <dbReference type="PROSITE" id="PS50250"/>
    </source>
</evidence>
<dbReference type="Pfam" id="PF10602">
    <property type="entry name" value="RPN7"/>
    <property type="match status" value="1"/>
</dbReference>
<proteinExistence type="predicted"/>
<dbReference type="InterPro" id="IPR036390">
    <property type="entry name" value="WH_DNA-bd_sf"/>
</dbReference>
<dbReference type="AlphaFoldDB" id="A0A1R1PZI5"/>